<proteinExistence type="inferred from homology"/>
<feature type="active site" evidence="3">
    <location>
        <position position="270"/>
    </location>
</feature>
<evidence type="ECO:0000256" key="1">
    <source>
        <dbReference type="ARBA" id="ARBA00009986"/>
    </source>
</evidence>
<dbReference type="PROSITE" id="PS00687">
    <property type="entry name" value="ALDEHYDE_DEHYDR_GLU"/>
    <property type="match status" value="1"/>
</dbReference>
<dbReference type="SUPFAM" id="SSF53720">
    <property type="entry name" value="ALDH-like"/>
    <property type="match status" value="1"/>
</dbReference>
<organism evidence="6 7">
    <name type="scientific">Nocardioides imazamoxiresistens</name>
    <dbReference type="NCBI Taxonomy" id="3231893"/>
    <lineage>
        <taxon>Bacteria</taxon>
        <taxon>Bacillati</taxon>
        <taxon>Actinomycetota</taxon>
        <taxon>Actinomycetes</taxon>
        <taxon>Propionibacteriales</taxon>
        <taxon>Nocardioidaceae</taxon>
        <taxon>Nocardioides</taxon>
    </lineage>
</organism>
<dbReference type="EMBL" id="JAVYII010000001">
    <property type="protein sequence ID" value="MDT9591699.1"/>
    <property type="molecule type" value="Genomic_DNA"/>
</dbReference>
<comment type="caution">
    <text evidence="6">The sequence shown here is derived from an EMBL/GenBank/DDBJ whole genome shotgun (WGS) entry which is preliminary data.</text>
</comment>
<name>A0ABU3PR41_9ACTN</name>
<keyword evidence="2 4" id="KW-0560">Oxidoreductase</keyword>
<dbReference type="InterPro" id="IPR016163">
    <property type="entry name" value="Ald_DH_C"/>
</dbReference>
<evidence type="ECO:0000313" key="7">
    <source>
        <dbReference type="Proteomes" id="UP001268542"/>
    </source>
</evidence>
<reference evidence="6 7" key="1">
    <citation type="submission" date="2023-08" db="EMBL/GenBank/DDBJ databases">
        <title>Nocardioides seae sp. nov., a bacterium isolated from a soil.</title>
        <authorList>
            <person name="Wang X."/>
        </authorList>
    </citation>
    <scope>NUCLEOTIDE SEQUENCE [LARGE SCALE GENOMIC DNA]</scope>
    <source>
        <strain evidence="6 7">YZH12</strain>
    </source>
</reference>
<sequence>MSAPAPAPASRAQLPPTDRAVLVDGTWEEGAGATHHSIDPGTTQVLATWTGASADQVDRAVAAARRSFDAGTWRRTPPAERAAVLRRLAALLDEHREELARLVATEVGSPIGLARTLQTATPAVNLAWAADRAEAGPRGGYREELAPLGSPAPAASVLLREPVGVVAAITPYNYPINMVAWKVGPALAAGCSVVLLPSPRGTLCTLALVRLALEAGVPPGVLHLVTGGADVGSRLAADPRLDLVSFTGSNAVGEAVMRAAAPSSTKVVLELGGKSPTVVLPGADLDRAVGPSMLRFCRNAGQGCGATTRILVHRDDLDAFVERAVAFLTDHVPTGDPHDETTEVGPLISAEHRERVEGYLERARARGSRVLVGGGRPDGARGFHLLPTLVTDVDPDDELCQDELFAPVAVVLAYDTVDEAVALANNSRYGLNALVWGEHDEAVEVALRLETGTVAINGGGGARPDVPWVGAKQSGVGAEMGEDGFAEFFTVRHLQWPLP</sequence>
<gene>
    <name evidence="6" type="ORF">RDV89_01375</name>
</gene>
<dbReference type="Pfam" id="PF00171">
    <property type="entry name" value="Aldedh"/>
    <property type="match status" value="1"/>
</dbReference>
<dbReference type="PANTHER" id="PTHR42804:SF1">
    <property type="entry name" value="ALDEHYDE DEHYDROGENASE-RELATED"/>
    <property type="match status" value="1"/>
</dbReference>
<dbReference type="Gene3D" id="3.40.605.10">
    <property type="entry name" value="Aldehyde Dehydrogenase, Chain A, domain 1"/>
    <property type="match status" value="1"/>
</dbReference>
<dbReference type="InterPro" id="IPR016161">
    <property type="entry name" value="Ald_DH/histidinol_DH"/>
</dbReference>
<evidence type="ECO:0000313" key="6">
    <source>
        <dbReference type="EMBL" id="MDT9591699.1"/>
    </source>
</evidence>
<dbReference type="Proteomes" id="UP001268542">
    <property type="component" value="Unassembled WGS sequence"/>
</dbReference>
<protein>
    <submittedName>
        <fullName evidence="6">Aldehyde dehydrogenase family protein</fullName>
    </submittedName>
</protein>
<dbReference type="Gene3D" id="3.40.309.10">
    <property type="entry name" value="Aldehyde Dehydrogenase, Chain A, domain 2"/>
    <property type="match status" value="1"/>
</dbReference>
<keyword evidence="7" id="KW-1185">Reference proteome</keyword>
<dbReference type="InterPro" id="IPR016162">
    <property type="entry name" value="Ald_DH_N"/>
</dbReference>
<evidence type="ECO:0000256" key="4">
    <source>
        <dbReference type="RuleBase" id="RU003345"/>
    </source>
</evidence>
<evidence type="ECO:0000259" key="5">
    <source>
        <dbReference type="Pfam" id="PF00171"/>
    </source>
</evidence>
<evidence type="ECO:0000256" key="2">
    <source>
        <dbReference type="ARBA" id="ARBA00023002"/>
    </source>
</evidence>
<feature type="domain" description="Aldehyde dehydrogenase" evidence="5">
    <location>
        <begin position="27"/>
        <end position="493"/>
    </location>
</feature>
<accession>A0ABU3PR41</accession>
<dbReference type="InterPro" id="IPR015590">
    <property type="entry name" value="Aldehyde_DH_dom"/>
</dbReference>
<comment type="similarity">
    <text evidence="1 4">Belongs to the aldehyde dehydrogenase family.</text>
</comment>
<dbReference type="RefSeq" id="WP_315730688.1">
    <property type="nucleotide sequence ID" value="NZ_JAVYII010000001.1"/>
</dbReference>
<dbReference type="PANTHER" id="PTHR42804">
    <property type="entry name" value="ALDEHYDE DEHYDROGENASE"/>
    <property type="match status" value="1"/>
</dbReference>
<dbReference type="InterPro" id="IPR029510">
    <property type="entry name" value="Ald_DH_CS_GLU"/>
</dbReference>
<evidence type="ECO:0000256" key="3">
    <source>
        <dbReference type="PROSITE-ProRule" id="PRU10007"/>
    </source>
</evidence>